<proteinExistence type="predicted"/>
<feature type="compositionally biased region" description="Basic and acidic residues" evidence="1">
    <location>
        <begin position="46"/>
        <end position="55"/>
    </location>
</feature>
<dbReference type="EMBL" id="CAJVQA010076327">
    <property type="protein sequence ID" value="CAG8835556.1"/>
    <property type="molecule type" value="Genomic_DNA"/>
</dbReference>
<evidence type="ECO:0000313" key="2">
    <source>
        <dbReference type="EMBL" id="CAG8835556.1"/>
    </source>
</evidence>
<evidence type="ECO:0000256" key="1">
    <source>
        <dbReference type="SAM" id="MobiDB-lite"/>
    </source>
</evidence>
<reference evidence="2" key="1">
    <citation type="submission" date="2021-06" db="EMBL/GenBank/DDBJ databases">
        <authorList>
            <person name="Kallberg Y."/>
            <person name="Tangrot J."/>
            <person name="Rosling A."/>
        </authorList>
    </citation>
    <scope>NUCLEOTIDE SEQUENCE</scope>
    <source>
        <strain evidence="2">FL966</strain>
    </source>
</reference>
<feature type="non-terminal residue" evidence="2">
    <location>
        <position position="1"/>
    </location>
</feature>
<protein>
    <submittedName>
        <fullName evidence="2">4246_t:CDS:1</fullName>
    </submittedName>
</protein>
<keyword evidence="3" id="KW-1185">Reference proteome</keyword>
<gene>
    <name evidence="2" type="ORF">CPELLU_LOCUS21253</name>
</gene>
<evidence type="ECO:0000313" key="3">
    <source>
        <dbReference type="Proteomes" id="UP000789759"/>
    </source>
</evidence>
<feature type="region of interest" description="Disordered" evidence="1">
    <location>
        <begin position="46"/>
        <end position="69"/>
    </location>
</feature>
<dbReference type="AlphaFoldDB" id="A0A9N9PLC5"/>
<comment type="caution">
    <text evidence="2">The sequence shown here is derived from an EMBL/GenBank/DDBJ whole genome shotgun (WGS) entry which is preliminary data.</text>
</comment>
<sequence length="69" mass="7901">LGWLEEGTTDKWATKLRFLNQNLGSINFITNMSKDEITKNQKKMEGLLKTDKLEDTSNLAGKKNDKKKT</sequence>
<organism evidence="2 3">
    <name type="scientific">Cetraspora pellucida</name>
    <dbReference type="NCBI Taxonomy" id="1433469"/>
    <lineage>
        <taxon>Eukaryota</taxon>
        <taxon>Fungi</taxon>
        <taxon>Fungi incertae sedis</taxon>
        <taxon>Mucoromycota</taxon>
        <taxon>Glomeromycotina</taxon>
        <taxon>Glomeromycetes</taxon>
        <taxon>Diversisporales</taxon>
        <taxon>Gigasporaceae</taxon>
        <taxon>Cetraspora</taxon>
    </lineage>
</organism>
<accession>A0A9N9PLC5</accession>
<name>A0A9N9PLC5_9GLOM</name>
<dbReference type="Proteomes" id="UP000789759">
    <property type="component" value="Unassembled WGS sequence"/>
</dbReference>